<dbReference type="KEGG" id="sliu:111362484"/>
<name>A0A9J7EUC7_SPOLT</name>
<dbReference type="PANTHER" id="PTHR46599:SF3">
    <property type="entry name" value="PIGGYBAC TRANSPOSABLE ELEMENT-DERIVED PROTEIN 4"/>
    <property type="match status" value="1"/>
</dbReference>
<evidence type="ECO:0000313" key="3">
    <source>
        <dbReference type="RefSeq" id="XP_022834925.1"/>
    </source>
</evidence>
<keyword evidence="2" id="KW-1185">Reference proteome</keyword>
<feature type="domain" description="PiggyBac transposable element-derived protein" evidence="1">
    <location>
        <begin position="136"/>
        <end position="453"/>
    </location>
</feature>
<dbReference type="Pfam" id="PF13843">
    <property type="entry name" value="DDE_Tnp_1_7"/>
    <property type="match status" value="1"/>
</dbReference>
<evidence type="ECO:0000259" key="1">
    <source>
        <dbReference type="Pfam" id="PF13843"/>
    </source>
</evidence>
<dbReference type="RefSeq" id="XP_022834925.1">
    <property type="nucleotide sequence ID" value="XM_022979157.1"/>
</dbReference>
<dbReference type="Proteomes" id="UP000301870">
    <property type="component" value="Unplaced"/>
</dbReference>
<evidence type="ECO:0000313" key="2">
    <source>
        <dbReference type="Proteomes" id="UP000301870"/>
    </source>
</evidence>
<protein>
    <submittedName>
        <fullName evidence="3">PiggyBac transposable element-derived protein 4-like</fullName>
    </submittedName>
</protein>
<proteinExistence type="predicted"/>
<reference evidence="3" key="1">
    <citation type="submission" date="2025-08" db="UniProtKB">
        <authorList>
            <consortium name="RefSeq"/>
        </authorList>
    </citation>
    <scope>IDENTIFICATION</scope>
    <source>
        <strain evidence="3">Ishihara</strain>
        <tissue evidence="3">Whole body</tissue>
    </source>
</reference>
<sequence>MGDFLHFPSNTYINLSENDLINHQLERLFEGGMEEEGETIFEFTEVVSDEIDEVSHVTFANNMHERIEVSDIVLSNHNMHENIEVMDVASAYSLNMSYTRSERNYSDWKIKNRFHSVPQFTSRFCPKISYSHKNQPIDFFSNLFPDDLINIIVTETNRYAIQENSKNYMPTTQREIKAFLGVIIMMGLHPLPDFELYWSTDRFYNNPDISSTFSLTRFKKILENLHVNDNTTAAPRGSPNFDKLHKLRPLIEKLNFIFSQQAEESTIYSVDKCMVKFKGRSSMKQYMPMKPIKRGYKVWARCDAKTGYLYAFEVYTSKSDIKDEAGLGFSVVTSLCKNLPRGSLVVFDNFFTSCKLIDILYQNNIYAIGTVRKTRKGLPEFMKVKPKHKNKKLEKHQFYAKSSKPITAIKWLDTKEVCVLSSAHKQNEITMVMRTQKDGTRKEVPCPKAIADYT</sequence>
<dbReference type="InterPro" id="IPR029526">
    <property type="entry name" value="PGBD"/>
</dbReference>
<dbReference type="GeneID" id="111362484"/>
<dbReference type="PANTHER" id="PTHR46599">
    <property type="entry name" value="PIGGYBAC TRANSPOSABLE ELEMENT-DERIVED PROTEIN 4"/>
    <property type="match status" value="1"/>
</dbReference>
<gene>
    <name evidence="3" type="primary">LOC111362484</name>
</gene>
<dbReference type="OrthoDB" id="118105at2759"/>
<dbReference type="AlphaFoldDB" id="A0A9J7EUC7"/>
<organism evidence="2 3">
    <name type="scientific">Spodoptera litura</name>
    <name type="common">Asian cotton leafworm</name>
    <dbReference type="NCBI Taxonomy" id="69820"/>
    <lineage>
        <taxon>Eukaryota</taxon>
        <taxon>Metazoa</taxon>
        <taxon>Ecdysozoa</taxon>
        <taxon>Arthropoda</taxon>
        <taxon>Hexapoda</taxon>
        <taxon>Insecta</taxon>
        <taxon>Pterygota</taxon>
        <taxon>Neoptera</taxon>
        <taxon>Endopterygota</taxon>
        <taxon>Lepidoptera</taxon>
        <taxon>Glossata</taxon>
        <taxon>Ditrysia</taxon>
        <taxon>Noctuoidea</taxon>
        <taxon>Noctuidae</taxon>
        <taxon>Amphipyrinae</taxon>
        <taxon>Spodoptera</taxon>
    </lineage>
</organism>
<accession>A0A9J7EUC7</accession>